<dbReference type="InterPro" id="IPR053164">
    <property type="entry name" value="IS1016-like_transposase"/>
</dbReference>
<feature type="domain" description="ISXO2-like transposase" evidence="1">
    <location>
        <begin position="26"/>
        <end position="90"/>
    </location>
</feature>
<gene>
    <name evidence="2" type="ORF">NQ314_011751</name>
</gene>
<dbReference type="PANTHER" id="PTHR47163:SF2">
    <property type="entry name" value="SI:DKEY-17M8.2"/>
    <property type="match status" value="1"/>
</dbReference>
<dbReference type="InterPro" id="IPR024445">
    <property type="entry name" value="Tnp_ISXO2-like"/>
</dbReference>
<sequence>MSRNMIQVFIHWAAVNSENIGGPNKIVEIDEAKIGKRKYNRGRYLEGQWVFGAIERGTKRFFHEAIEQRNTETLLGIIKQRILSGTTVHSN</sequence>
<dbReference type="Pfam" id="PF12762">
    <property type="entry name" value="DDE_Tnp_IS1595"/>
    <property type="match status" value="1"/>
</dbReference>
<dbReference type="PANTHER" id="PTHR47163">
    <property type="entry name" value="DDE_TNP_IS1595 DOMAIN-CONTAINING PROTEIN"/>
    <property type="match status" value="1"/>
</dbReference>
<dbReference type="AlphaFoldDB" id="A0AAV8XGV3"/>
<evidence type="ECO:0000313" key="2">
    <source>
        <dbReference type="EMBL" id="KAJ8937695.1"/>
    </source>
</evidence>
<evidence type="ECO:0000259" key="1">
    <source>
        <dbReference type="Pfam" id="PF12762"/>
    </source>
</evidence>
<dbReference type="Proteomes" id="UP001162156">
    <property type="component" value="Unassembled WGS sequence"/>
</dbReference>
<keyword evidence="3" id="KW-1185">Reference proteome</keyword>
<feature type="non-terminal residue" evidence="2">
    <location>
        <position position="91"/>
    </location>
</feature>
<reference evidence="2" key="1">
    <citation type="journal article" date="2023" name="Insect Mol. Biol.">
        <title>Genome sequencing provides insights into the evolution of gene families encoding plant cell wall-degrading enzymes in longhorned beetles.</title>
        <authorList>
            <person name="Shin N.R."/>
            <person name="Okamura Y."/>
            <person name="Kirsch R."/>
            <person name="Pauchet Y."/>
        </authorList>
    </citation>
    <scope>NUCLEOTIDE SEQUENCE</scope>
    <source>
        <strain evidence="2">RBIC_L_NR</strain>
    </source>
</reference>
<evidence type="ECO:0000313" key="3">
    <source>
        <dbReference type="Proteomes" id="UP001162156"/>
    </source>
</evidence>
<accession>A0AAV8XGV3</accession>
<protein>
    <recommendedName>
        <fullName evidence="1">ISXO2-like transposase domain-containing protein</fullName>
    </recommendedName>
</protein>
<name>A0AAV8XGV3_9CUCU</name>
<organism evidence="2 3">
    <name type="scientific">Rhamnusium bicolor</name>
    <dbReference type="NCBI Taxonomy" id="1586634"/>
    <lineage>
        <taxon>Eukaryota</taxon>
        <taxon>Metazoa</taxon>
        <taxon>Ecdysozoa</taxon>
        <taxon>Arthropoda</taxon>
        <taxon>Hexapoda</taxon>
        <taxon>Insecta</taxon>
        <taxon>Pterygota</taxon>
        <taxon>Neoptera</taxon>
        <taxon>Endopterygota</taxon>
        <taxon>Coleoptera</taxon>
        <taxon>Polyphaga</taxon>
        <taxon>Cucujiformia</taxon>
        <taxon>Chrysomeloidea</taxon>
        <taxon>Cerambycidae</taxon>
        <taxon>Lepturinae</taxon>
        <taxon>Rhagiini</taxon>
        <taxon>Rhamnusium</taxon>
    </lineage>
</organism>
<comment type="caution">
    <text evidence="2">The sequence shown here is derived from an EMBL/GenBank/DDBJ whole genome shotgun (WGS) entry which is preliminary data.</text>
</comment>
<proteinExistence type="predicted"/>
<dbReference type="EMBL" id="JANEYF010003282">
    <property type="protein sequence ID" value="KAJ8937695.1"/>
    <property type="molecule type" value="Genomic_DNA"/>
</dbReference>